<dbReference type="KEGG" id="rhl:LPU83_1977"/>
<name>W6R9N2_9HYPH</name>
<dbReference type="AlphaFoldDB" id="W6R9N2"/>
<evidence type="ECO:0000313" key="2">
    <source>
        <dbReference type="EMBL" id="CDM57634.1"/>
    </source>
</evidence>
<proteinExistence type="predicted"/>
<keyword evidence="1" id="KW-0472">Membrane</keyword>
<dbReference type="EMBL" id="HG916852">
    <property type="protein sequence ID" value="CDM57634.1"/>
    <property type="molecule type" value="Genomic_DNA"/>
</dbReference>
<dbReference type="Proteomes" id="UP000019443">
    <property type="component" value="Chromosome"/>
</dbReference>
<accession>W6R9N2</accession>
<dbReference type="HOGENOM" id="CLU_2702307_0_0_5"/>
<keyword evidence="3" id="KW-1185">Reference proteome</keyword>
<keyword evidence="1" id="KW-0812">Transmembrane</keyword>
<gene>
    <name evidence="2" type="ORF">LPU83_1977</name>
</gene>
<evidence type="ECO:0000313" key="3">
    <source>
        <dbReference type="Proteomes" id="UP000019443"/>
    </source>
</evidence>
<sequence>MRWWDGLYVFGANSVRLSDIGHIVGCFYLVAGFMGWPDIAVAVVARQFPRNEMFYVPSFANLYFLAADMASTA</sequence>
<organism evidence="2 3">
    <name type="scientific">Rhizobium favelukesii</name>
    <dbReference type="NCBI Taxonomy" id="348824"/>
    <lineage>
        <taxon>Bacteria</taxon>
        <taxon>Pseudomonadati</taxon>
        <taxon>Pseudomonadota</taxon>
        <taxon>Alphaproteobacteria</taxon>
        <taxon>Hyphomicrobiales</taxon>
        <taxon>Rhizobiaceae</taxon>
        <taxon>Rhizobium/Agrobacterium group</taxon>
        <taxon>Rhizobium</taxon>
    </lineage>
</organism>
<evidence type="ECO:0000256" key="1">
    <source>
        <dbReference type="SAM" id="Phobius"/>
    </source>
</evidence>
<feature type="transmembrane region" description="Helical" evidence="1">
    <location>
        <begin position="20"/>
        <end position="45"/>
    </location>
</feature>
<protein>
    <submittedName>
        <fullName evidence="2">Uncharacterized protein</fullName>
    </submittedName>
</protein>
<reference evidence="2" key="1">
    <citation type="submission" date="2013-11" db="EMBL/GenBank/DDBJ databases">
        <title>Draft genome sequence of the broad-host-range Rhizobium sp. LPU83 strain, a member of the low-genetic diversity Oregon-like Rhizobium sp. group.</title>
        <authorList>
            <person name="Wibberg D."/>
            <person name="Puehler A."/>
            <person name="Schlueter A."/>
        </authorList>
    </citation>
    <scope>NUCLEOTIDE SEQUENCE [LARGE SCALE GENOMIC DNA]</scope>
    <source>
        <strain evidence="2">LPU83</strain>
    </source>
</reference>
<keyword evidence="1" id="KW-1133">Transmembrane helix</keyword>